<protein>
    <recommendedName>
        <fullName evidence="4">PRC-barrel domain-containing protein</fullName>
    </recommendedName>
</protein>
<proteinExistence type="predicted"/>
<dbReference type="OrthoDB" id="229248at2157"/>
<accession>A0A7D5GH62</accession>
<name>A0A7D5GH62_9EURY</name>
<gene>
    <name evidence="2" type="ORF">HYG82_08185</name>
</gene>
<dbReference type="EMBL" id="CP058601">
    <property type="protein sequence ID" value="QLG48827.1"/>
    <property type="molecule type" value="Genomic_DNA"/>
</dbReference>
<evidence type="ECO:0000256" key="1">
    <source>
        <dbReference type="SAM" id="MobiDB-lite"/>
    </source>
</evidence>
<evidence type="ECO:0000313" key="2">
    <source>
        <dbReference type="EMBL" id="QLG48827.1"/>
    </source>
</evidence>
<evidence type="ECO:0008006" key="4">
    <source>
        <dbReference type="Google" id="ProtNLM"/>
    </source>
</evidence>
<feature type="region of interest" description="Disordered" evidence="1">
    <location>
        <begin position="97"/>
        <end position="124"/>
    </location>
</feature>
<dbReference type="Proteomes" id="UP000509241">
    <property type="component" value="Chromosome"/>
</dbReference>
<feature type="compositionally biased region" description="Basic and acidic residues" evidence="1">
    <location>
        <begin position="111"/>
        <end position="124"/>
    </location>
</feature>
<dbReference type="AlphaFoldDB" id="A0A7D5GH62"/>
<dbReference type="RefSeq" id="WP_179260563.1">
    <property type="nucleotide sequence ID" value="NZ_CP058601.1"/>
</dbReference>
<evidence type="ECO:0000313" key="3">
    <source>
        <dbReference type="Proteomes" id="UP000509241"/>
    </source>
</evidence>
<dbReference type="KEGG" id="haly:HYG82_08185"/>
<sequence>MQAGFASGVSVTFEAMDATITDDDVGKTVESADGEPLGTVVDVEAETAGVEPEPEMTDSIAAVLDWDGGSGETVPLEGDAVDEVPHNAVQLRAAVSAESVALEGEPDCESEDVRSDDHTVGSKP</sequence>
<organism evidence="2 3">
    <name type="scientific">Natrinema halophilum</name>
    <dbReference type="NCBI Taxonomy" id="1699371"/>
    <lineage>
        <taxon>Archaea</taxon>
        <taxon>Methanobacteriati</taxon>
        <taxon>Methanobacteriota</taxon>
        <taxon>Stenosarchaea group</taxon>
        <taxon>Halobacteria</taxon>
        <taxon>Halobacteriales</taxon>
        <taxon>Natrialbaceae</taxon>
        <taxon>Natrinema</taxon>
    </lineage>
</organism>
<keyword evidence="3" id="KW-1185">Reference proteome</keyword>
<dbReference type="GeneID" id="56033262"/>
<reference evidence="2 3" key="1">
    <citation type="submission" date="2020-07" db="EMBL/GenBank/DDBJ databases">
        <authorList>
            <person name="Cui H."/>
        </authorList>
    </citation>
    <scope>NUCLEOTIDE SEQUENCE [LARGE SCALE GENOMIC DNA]</scope>
    <source>
        <strain evidence="2 3">YPL8</strain>
    </source>
</reference>